<keyword evidence="2" id="KW-1185">Reference proteome</keyword>
<sequence length="94" mass="10516">MGKRGSLQKVLLKIVFSAYSVEQPEKMNFFSNINFSNDYLIHFNSPLFQEIKGRQQDFMKAFNAGDAAGAASVYDPDGYFMPNGRNPVKGRSGL</sequence>
<dbReference type="AlphaFoldDB" id="A0A2G5SK61"/>
<evidence type="ECO:0000313" key="1">
    <source>
        <dbReference type="EMBL" id="PIC15299.1"/>
    </source>
</evidence>
<dbReference type="OrthoDB" id="5970825at2759"/>
<dbReference type="SUPFAM" id="SSF54427">
    <property type="entry name" value="NTF2-like"/>
    <property type="match status" value="1"/>
</dbReference>
<gene>
    <name evidence="1" type="primary">Cnig_chr_X.g22332</name>
    <name evidence="1" type="ORF">B9Z55_022332</name>
</gene>
<dbReference type="EMBL" id="PDUG01000006">
    <property type="protein sequence ID" value="PIC15299.1"/>
    <property type="molecule type" value="Genomic_DNA"/>
</dbReference>
<dbReference type="STRING" id="1611254.A0A2G5SK61"/>
<accession>A0A2G5SK61</accession>
<reference evidence="2" key="1">
    <citation type="submission" date="2017-10" db="EMBL/GenBank/DDBJ databases">
        <title>Rapid genome shrinkage in a self-fertile nematode reveals novel sperm competition proteins.</title>
        <authorList>
            <person name="Yin D."/>
            <person name="Schwarz E.M."/>
            <person name="Thomas C.G."/>
            <person name="Felde R.L."/>
            <person name="Korf I.F."/>
            <person name="Cutter A.D."/>
            <person name="Schartner C.M."/>
            <person name="Ralston E.J."/>
            <person name="Meyer B.J."/>
            <person name="Haag E.S."/>
        </authorList>
    </citation>
    <scope>NUCLEOTIDE SEQUENCE [LARGE SCALE GENOMIC DNA]</scope>
    <source>
        <strain evidence="2">JU1422</strain>
    </source>
</reference>
<name>A0A2G5SK61_9PELO</name>
<organism evidence="1 2">
    <name type="scientific">Caenorhabditis nigoni</name>
    <dbReference type="NCBI Taxonomy" id="1611254"/>
    <lineage>
        <taxon>Eukaryota</taxon>
        <taxon>Metazoa</taxon>
        <taxon>Ecdysozoa</taxon>
        <taxon>Nematoda</taxon>
        <taxon>Chromadorea</taxon>
        <taxon>Rhabditida</taxon>
        <taxon>Rhabditina</taxon>
        <taxon>Rhabditomorpha</taxon>
        <taxon>Rhabditoidea</taxon>
        <taxon>Rhabditidae</taxon>
        <taxon>Peloderinae</taxon>
        <taxon>Caenorhabditis</taxon>
    </lineage>
</organism>
<comment type="caution">
    <text evidence="1">The sequence shown here is derived from an EMBL/GenBank/DDBJ whole genome shotgun (WGS) entry which is preliminary data.</text>
</comment>
<dbReference type="Proteomes" id="UP000230233">
    <property type="component" value="Chromosome X"/>
</dbReference>
<dbReference type="InterPro" id="IPR032710">
    <property type="entry name" value="NTF2-like_dom_sf"/>
</dbReference>
<protein>
    <submittedName>
        <fullName evidence="1">Uncharacterized protein</fullName>
    </submittedName>
</protein>
<evidence type="ECO:0000313" key="2">
    <source>
        <dbReference type="Proteomes" id="UP000230233"/>
    </source>
</evidence>
<dbReference type="Gene3D" id="3.10.450.50">
    <property type="match status" value="1"/>
</dbReference>
<proteinExistence type="predicted"/>